<keyword evidence="5 7" id="KW-0326">Glycosidase</keyword>
<name>A0A9D2NCV7_9FIRM</name>
<dbReference type="Proteomes" id="UP000823891">
    <property type="component" value="Unassembled WGS sequence"/>
</dbReference>
<evidence type="ECO:0000256" key="5">
    <source>
        <dbReference type="ARBA" id="ARBA00023295"/>
    </source>
</evidence>
<dbReference type="CDD" id="cd18620">
    <property type="entry name" value="GH43_XylA-like"/>
    <property type="match status" value="1"/>
</dbReference>
<evidence type="ECO:0000313" key="8">
    <source>
        <dbReference type="EMBL" id="HJC23111.1"/>
    </source>
</evidence>
<protein>
    <submittedName>
        <fullName evidence="8">Family 43 glycosylhydrolase</fullName>
    </submittedName>
</protein>
<comment type="similarity">
    <text evidence="1 7">Belongs to the glycosyl hydrolase 43 family.</text>
</comment>
<reference evidence="8" key="2">
    <citation type="submission" date="2021-04" db="EMBL/GenBank/DDBJ databases">
        <authorList>
            <person name="Gilroy R."/>
        </authorList>
    </citation>
    <scope>NUCLEOTIDE SEQUENCE</scope>
    <source>
        <strain evidence="8">USAMLcec2-132</strain>
    </source>
</reference>
<keyword evidence="4" id="KW-0119">Carbohydrate metabolism</keyword>
<evidence type="ECO:0000256" key="7">
    <source>
        <dbReference type="RuleBase" id="RU361187"/>
    </source>
</evidence>
<dbReference type="AlphaFoldDB" id="A0A9D2NCV7"/>
<dbReference type="GO" id="GO:0004553">
    <property type="term" value="F:hydrolase activity, hydrolyzing O-glycosyl compounds"/>
    <property type="evidence" value="ECO:0007669"/>
    <property type="project" value="InterPro"/>
</dbReference>
<evidence type="ECO:0000256" key="6">
    <source>
        <dbReference type="PIRSR" id="PIRSR606710-2"/>
    </source>
</evidence>
<dbReference type="PANTHER" id="PTHR43772:SF2">
    <property type="entry name" value="PUTATIVE (AFU_ORTHOLOGUE AFUA_2G04480)-RELATED"/>
    <property type="match status" value="1"/>
</dbReference>
<gene>
    <name evidence="8" type="ORF">H9761_05325</name>
</gene>
<sequence length="452" mass="50548">MEKTCATGFHNPFLPLNIYIPDGEPKVFEGRVYLYGSKDVFGGEYCCHKYHVYSADIEDLSRWTDHGPALASTDEYADEGITDGVPWSDGLLWAPDVVERNGWYYLYFCLSDGSEGVARSRTPYGPFTDARQICMNGEPISGIDPSVLQDGEEYYYTWGQGNCHMAKLRDDMCTLDETTYAEALISHEDGMQGFHEGSSLRKLGDYYCLVYASEYTKEYPNRGGAPTKLDYAVSKNIYGPYEYRGTIIDNTGVDPSSWNNHGSVIKIKDQWYVFYHGSSGNRKYNRRARVERIRVDEKNAVIAQARMTSTGFGDALDPTERLDAAYGCQVLGGAYFTEKDGLYPMVNITSGCSVSFRDFGYGENARNWEIELGIRALQAGTAILSVNGEEKARIAFAPETGQKTEDADANVLRARGLLEGLSGKAELTVSFLAQQEGELAELYWIEQRPEKL</sequence>
<dbReference type="InterPro" id="IPR006710">
    <property type="entry name" value="Glyco_hydro_43"/>
</dbReference>
<accession>A0A9D2NCV7</accession>
<dbReference type="SUPFAM" id="SSF75005">
    <property type="entry name" value="Arabinanase/levansucrase/invertase"/>
    <property type="match status" value="1"/>
</dbReference>
<keyword evidence="2" id="KW-0858">Xylan degradation</keyword>
<organism evidence="8 9">
    <name type="scientific">Candidatus Eisenbergiella merdavium</name>
    <dbReference type="NCBI Taxonomy" id="2838551"/>
    <lineage>
        <taxon>Bacteria</taxon>
        <taxon>Bacillati</taxon>
        <taxon>Bacillota</taxon>
        <taxon>Clostridia</taxon>
        <taxon>Lachnospirales</taxon>
        <taxon>Lachnospiraceae</taxon>
        <taxon>Eisenbergiella</taxon>
    </lineage>
</organism>
<evidence type="ECO:0000256" key="4">
    <source>
        <dbReference type="ARBA" id="ARBA00023277"/>
    </source>
</evidence>
<dbReference type="Pfam" id="PF04616">
    <property type="entry name" value="Glyco_hydro_43"/>
    <property type="match status" value="1"/>
</dbReference>
<evidence type="ECO:0000256" key="1">
    <source>
        <dbReference type="ARBA" id="ARBA00009865"/>
    </source>
</evidence>
<reference evidence="8" key="1">
    <citation type="journal article" date="2021" name="PeerJ">
        <title>Extensive microbial diversity within the chicken gut microbiome revealed by metagenomics and culture.</title>
        <authorList>
            <person name="Gilroy R."/>
            <person name="Ravi A."/>
            <person name="Getino M."/>
            <person name="Pursley I."/>
            <person name="Horton D.L."/>
            <person name="Alikhan N.F."/>
            <person name="Baker D."/>
            <person name="Gharbi K."/>
            <person name="Hall N."/>
            <person name="Watson M."/>
            <person name="Adriaenssens E.M."/>
            <person name="Foster-Nyarko E."/>
            <person name="Jarju S."/>
            <person name="Secka A."/>
            <person name="Antonio M."/>
            <person name="Oren A."/>
            <person name="Chaudhuri R.R."/>
            <person name="La Ragione R."/>
            <person name="Hildebrand F."/>
            <person name="Pallen M.J."/>
        </authorList>
    </citation>
    <scope>NUCLEOTIDE SEQUENCE</scope>
    <source>
        <strain evidence="8">USAMLcec2-132</strain>
    </source>
</reference>
<dbReference type="InterPro" id="IPR023296">
    <property type="entry name" value="Glyco_hydro_beta-prop_sf"/>
</dbReference>
<evidence type="ECO:0000256" key="2">
    <source>
        <dbReference type="ARBA" id="ARBA00022651"/>
    </source>
</evidence>
<keyword evidence="2" id="KW-0624">Polysaccharide degradation</keyword>
<keyword evidence="3 7" id="KW-0378">Hydrolase</keyword>
<evidence type="ECO:0000313" key="9">
    <source>
        <dbReference type="Proteomes" id="UP000823891"/>
    </source>
</evidence>
<dbReference type="InterPro" id="IPR052176">
    <property type="entry name" value="Glycosyl_Hydrlase_43_Enz"/>
</dbReference>
<proteinExistence type="inferred from homology"/>
<feature type="site" description="Important for catalytic activity, responsible for pKa modulation of the active site Glu and correct orientation of both the proton donor and substrate" evidence="6">
    <location>
        <position position="144"/>
    </location>
</feature>
<dbReference type="EMBL" id="DWWS01000020">
    <property type="protein sequence ID" value="HJC23111.1"/>
    <property type="molecule type" value="Genomic_DNA"/>
</dbReference>
<dbReference type="GO" id="GO:0045493">
    <property type="term" value="P:xylan catabolic process"/>
    <property type="evidence" value="ECO:0007669"/>
    <property type="project" value="UniProtKB-KW"/>
</dbReference>
<dbReference type="Gene3D" id="2.115.10.20">
    <property type="entry name" value="Glycosyl hydrolase domain, family 43"/>
    <property type="match status" value="1"/>
</dbReference>
<dbReference type="PANTHER" id="PTHR43772">
    <property type="entry name" value="ENDO-1,4-BETA-XYLANASE"/>
    <property type="match status" value="1"/>
</dbReference>
<comment type="caution">
    <text evidence="8">The sequence shown here is derived from an EMBL/GenBank/DDBJ whole genome shotgun (WGS) entry which is preliminary data.</text>
</comment>
<evidence type="ECO:0000256" key="3">
    <source>
        <dbReference type="ARBA" id="ARBA00022801"/>
    </source>
</evidence>